<comment type="caution">
    <text evidence="2">The sequence shown here is derived from an EMBL/GenBank/DDBJ whole genome shotgun (WGS) entry which is preliminary data.</text>
</comment>
<reference evidence="2 3" key="1">
    <citation type="submission" date="2024-06" db="EMBL/GenBank/DDBJ databases">
        <title>Complete genome of Phlyctema vagabunda strain 19-DSS-EL-015.</title>
        <authorList>
            <person name="Fiorenzani C."/>
        </authorList>
    </citation>
    <scope>NUCLEOTIDE SEQUENCE [LARGE SCALE GENOMIC DNA]</scope>
    <source>
        <strain evidence="2 3">19-DSS-EL-015</strain>
    </source>
</reference>
<accession>A0ABR4PDE6</accession>
<dbReference type="InterPro" id="IPR006680">
    <property type="entry name" value="Amidohydro-rel"/>
</dbReference>
<evidence type="ECO:0000313" key="2">
    <source>
        <dbReference type="EMBL" id="KAL3421332.1"/>
    </source>
</evidence>
<dbReference type="SUPFAM" id="SSF51556">
    <property type="entry name" value="Metallo-dependent hydrolases"/>
    <property type="match status" value="1"/>
</dbReference>
<feature type="domain" description="Amidohydrolase-related" evidence="1">
    <location>
        <begin position="56"/>
        <end position="441"/>
    </location>
</feature>
<keyword evidence="3" id="KW-1185">Reference proteome</keyword>
<evidence type="ECO:0000259" key="1">
    <source>
        <dbReference type="Pfam" id="PF01979"/>
    </source>
</evidence>
<proteinExistence type="predicted"/>
<dbReference type="Pfam" id="PF01979">
    <property type="entry name" value="Amidohydro_1"/>
    <property type="match status" value="1"/>
</dbReference>
<organism evidence="2 3">
    <name type="scientific">Phlyctema vagabunda</name>
    <dbReference type="NCBI Taxonomy" id="108571"/>
    <lineage>
        <taxon>Eukaryota</taxon>
        <taxon>Fungi</taxon>
        <taxon>Dikarya</taxon>
        <taxon>Ascomycota</taxon>
        <taxon>Pezizomycotina</taxon>
        <taxon>Leotiomycetes</taxon>
        <taxon>Helotiales</taxon>
        <taxon>Dermateaceae</taxon>
        <taxon>Phlyctema</taxon>
    </lineage>
</organism>
<dbReference type="PANTHER" id="PTHR32027">
    <property type="entry name" value="CYTOSINE DEAMINASE"/>
    <property type="match status" value="1"/>
</dbReference>
<sequence length="444" mass="49300">MASDDVFKTSPEVFNDVWVTGKPTNTKWNINCKNGCVESVVESGHSATNQKASRLLCPSLCHPHIHLDKCFLLSHPRYADLEVKEGDFAEALSITSEAKSRFTHEDLMERGRALVNESINFGVTHMRAFVEVDQGVKMKCLDAGLALKAEFKDRCHIQICVFAQDPIFSYKDQGEIMIGLLQQALSRPGVEVLGSTPYVEKTYENQVRNIEWTLRSCLERELHVDFHMDYNLEPRNEVFTVIAIQRAKEYKWPVDNGCKTIVFGHCTRLSLFTKAEWRSLKKDIGQLPVSFVGLPTSDLFMMGRPGSDDFGGGERVRGTLQILQMIEEYGLDAAIGINNVGNAFTPQGSCDPLALASLGVGIYQAGTTADAELLLQCVSNRAKTAIGIKSSLGSGVNVGDPFDFVIFGDSTSTESFRRRKTTQDLVYDAGHERQTVFHGKVVSR</sequence>
<gene>
    <name evidence="2" type="ORF">PVAG01_07777</name>
</gene>
<name>A0ABR4PDE6_9HELO</name>
<evidence type="ECO:0000313" key="3">
    <source>
        <dbReference type="Proteomes" id="UP001629113"/>
    </source>
</evidence>
<protein>
    <recommendedName>
        <fullName evidence="1">Amidohydrolase-related domain-containing protein</fullName>
    </recommendedName>
</protein>
<dbReference type="Proteomes" id="UP001629113">
    <property type="component" value="Unassembled WGS sequence"/>
</dbReference>
<dbReference type="Gene3D" id="3.20.20.140">
    <property type="entry name" value="Metal-dependent hydrolases"/>
    <property type="match status" value="1"/>
</dbReference>
<dbReference type="InterPro" id="IPR032466">
    <property type="entry name" value="Metal_Hydrolase"/>
</dbReference>
<dbReference type="InterPro" id="IPR052349">
    <property type="entry name" value="Metallo-hydrolase_Enzymes"/>
</dbReference>
<dbReference type="PANTHER" id="PTHR32027:SF0">
    <property type="entry name" value="CYTOSINE DEAMINASE"/>
    <property type="match status" value="1"/>
</dbReference>
<dbReference type="EMBL" id="JBFCZG010000006">
    <property type="protein sequence ID" value="KAL3421332.1"/>
    <property type="molecule type" value="Genomic_DNA"/>
</dbReference>